<dbReference type="EMBL" id="MU854329">
    <property type="protein sequence ID" value="KAK4043327.1"/>
    <property type="molecule type" value="Genomic_DNA"/>
</dbReference>
<organism evidence="1 2">
    <name type="scientific">Parachaetomium inaequale</name>
    <dbReference type="NCBI Taxonomy" id="2588326"/>
    <lineage>
        <taxon>Eukaryota</taxon>
        <taxon>Fungi</taxon>
        <taxon>Dikarya</taxon>
        <taxon>Ascomycota</taxon>
        <taxon>Pezizomycotina</taxon>
        <taxon>Sordariomycetes</taxon>
        <taxon>Sordariomycetidae</taxon>
        <taxon>Sordariales</taxon>
        <taxon>Chaetomiaceae</taxon>
        <taxon>Parachaetomium</taxon>
    </lineage>
</organism>
<evidence type="ECO:0000313" key="2">
    <source>
        <dbReference type="Proteomes" id="UP001303115"/>
    </source>
</evidence>
<dbReference type="Proteomes" id="UP001303115">
    <property type="component" value="Unassembled WGS sequence"/>
</dbReference>
<dbReference type="PANTHER" id="PTHR38886:SF1">
    <property type="entry name" value="NACHT-NTPASE AND P-LOOP NTPASES N-TERMINAL DOMAIN-CONTAINING PROTEIN"/>
    <property type="match status" value="1"/>
</dbReference>
<gene>
    <name evidence="1" type="ORF">C8A01DRAFT_32651</name>
</gene>
<dbReference type="PANTHER" id="PTHR38886">
    <property type="entry name" value="SESA DOMAIN-CONTAINING PROTEIN"/>
    <property type="match status" value="1"/>
</dbReference>
<comment type="caution">
    <text evidence="1">The sequence shown here is derived from an EMBL/GenBank/DDBJ whole genome shotgun (WGS) entry which is preliminary data.</text>
</comment>
<reference evidence="2" key="1">
    <citation type="journal article" date="2023" name="Mol. Phylogenet. Evol.">
        <title>Genome-scale phylogeny and comparative genomics of the fungal order Sordariales.</title>
        <authorList>
            <person name="Hensen N."/>
            <person name="Bonometti L."/>
            <person name="Westerberg I."/>
            <person name="Brannstrom I.O."/>
            <person name="Guillou S."/>
            <person name="Cros-Aarteil S."/>
            <person name="Calhoun S."/>
            <person name="Haridas S."/>
            <person name="Kuo A."/>
            <person name="Mondo S."/>
            <person name="Pangilinan J."/>
            <person name="Riley R."/>
            <person name="LaButti K."/>
            <person name="Andreopoulos B."/>
            <person name="Lipzen A."/>
            <person name="Chen C."/>
            <person name="Yan M."/>
            <person name="Daum C."/>
            <person name="Ng V."/>
            <person name="Clum A."/>
            <person name="Steindorff A."/>
            <person name="Ohm R.A."/>
            <person name="Martin F."/>
            <person name="Silar P."/>
            <person name="Natvig D.O."/>
            <person name="Lalanne C."/>
            <person name="Gautier V."/>
            <person name="Ament-Velasquez S.L."/>
            <person name="Kruys A."/>
            <person name="Hutchinson M.I."/>
            <person name="Powell A.J."/>
            <person name="Barry K."/>
            <person name="Miller A.N."/>
            <person name="Grigoriev I.V."/>
            <person name="Debuchy R."/>
            <person name="Gladieux P."/>
            <person name="Hiltunen Thoren M."/>
            <person name="Johannesson H."/>
        </authorList>
    </citation>
    <scope>NUCLEOTIDE SEQUENCE [LARGE SCALE GENOMIC DNA]</scope>
    <source>
        <strain evidence="2">CBS 284.82</strain>
    </source>
</reference>
<evidence type="ECO:0008006" key="3">
    <source>
        <dbReference type="Google" id="ProtNLM"/>
    </source>
</evidence>
<sequence length="358" mass="40189">MSFGFSVGDFLAVTRLITDVSKSLREAGGSKSEYQELQRELDLLKITLGHLEGLEATDANPGSGKTIDSIKYAALACRQPLEEFLLKVQKYDNSLGQQSMSGKMGTAVSQIKWLLKKDDVAKLQAYLAFHIGTINMLLSQHGLARINQLEDQSRVNQEAVVQSLQATRECVEQVRERITDQDSALRTVRDSHSILGQLRAVVLGDFGVSWKAFGDMISKTVVYTQQIYALLLDIKESLPTRPDTRWTHFQEPLVVEDAYGRVFPVPSEYDFDLVNTIVKHRFSDGPGVRKPIHRLYKLLPAHDTKMALTQTHQLLPGMRVKVAVFDEVDSSEGWRSDLVSTLPTIDHIRRLLLVARSV</sequence>
<dbReference type="AlphaFoldDB" id="A0AAN6SUR3"/>
<keyword evidence="2" id="KW-1185">Reference proteome</keyword>
<protein>
    <recommendedName>
        <fullName evidence="3">Fungal N-terminal domain-containing protein</fullName>
    </recommendedName>
</protein>
<accession>A0AAN6SUR3</accession>
<evidence type="ECO:0000313" key="1">
    <source>
        <dbReference type="EMBL" id="KAK4043327.1"/>
    </source>
</evidence>
<name>A0AAN6SUR3_9PEZI</name>
<proteinExistence type="predicted"/>